<evidence type="ECO:0000313" key="2">
    <source>
        <dbReference type="Proteomes" id="UP000585474"/>
    </source>
</evidence>
<reference evidence="1 2" key="1">
    <citation type="submission" date="2019-07" db="EMBL/GenBank/DDBJ databases">
        <title>De Novo Assembly of kiwifruit Actinidia rufa.</title>
        <authorList>
            <person name="Sugita-Konishi S."/>
            <person name="Sato K."/>
            <person name="Mori E."/>
            <person name="Abe Y."/>
            <person name="Kisaki G."/>
            <person name="Hamano K."/>
            <person name="Suezawa K."/>
            <person name="Otani M."/>
            <person name="Fukuda T."/>
            <person name="Manabe T."/>
            <person name="Gomi K."/>
            <person name="Tabuchi M."/>
            <person name="Akimitsu K."/>
            <person name="Kataoka I."/>
        </authorList>
    </citation>
    <scope>NUCLEOTIDE SEQUENCE [LARGE SCALE GENOMIC DNA]</scope>
    <source>
        <strain evidence="2">cv. Fuchu</strain>
    </source>
</reference>
<dbReference type="AlphaFoldDB" id="A0A7J0EFY6"/>
<organism evidence="1 2">
    <name type="scientific">Actinidia rufa</name>
    <dbReference type="NCBI Taxonomy" id="165716"/>
    <lineage>
        <taxon>Eukaryota</taxon>
        <taxon>Viridiplantae</taxon>
        <taxon>Streptophyta</taxon>
        <taxon>Embryophyta</taxon>
        <taxon>Tracheophyta</taxon>
        <taxon>Spermatophyta</taxon>
        <taxon>Magnoliopsida</taxon>
        <taxon>eudicotyledons</taxon>
        <taxon>Gunneridae</taxon>
        <taxon>Pentapetalae</taxon>
        <taxon>asterids</taxon>
        <taxon>Ericales</taxon>
        <taxon>Actinidiaceae</taxon>
        <taxon>Actinidia</taxon>
    </lineage>
</organism>
<name>A0A7J0EFY6_9ERIC</name>
<gene>
    <name evidence="1" type="ORF">Acr_04g0001110</name>
</gene>
<sequence length="135" mass="14968">MSVSRQLTKSCPQSLIGSLPSWCRRLDPGMGVVPGNFAIQVTFCLMMCLRIAVDRCPSAKLWRGYPAELATEWQFGSDVYLSSATDCVRRCLNLAPANGTLPSLLYSESLVAVPALARLELVVVYFIPYTWYPTQ</sequence>
<dbReference type="Proteomes" id="UP000585474">
    <property type="component" value="Unassembled WGS sequence"/>
</dbReference>
<evidence type="ECO:0000313" key="1">
    <source>
        <dbReference type="EMBL" id="GFY85373.1"/>
    </source>
</evidence>
<dbReference type="EMBL" id="BJWL01000004">
    <property type="protein sequence ID" value="GFY85373.1"/>
    <property type="molecule type" value="Genomic_DNA"/>
</dbReference>
<accession>A0A7J0EFY6</accession>
<keyword evidence="2" id="KW-1185">Reference proteome</keyword>
<comment type="caution">
    <text evidence="1">The sequence shown here is derived from an EMBL/GenBank/DDBJ whole genome shotgun (WGS) entry which is preliminary data.</text>
</comment>
<protein>
    <submittedName>
        <fullName evidence="1">Uncharacterized protein</fullName>
    </submittedName>
</protein>
<proteinExistence type="predicted"/>